<comment type="caution">
    <text evidence="2">The sequence shown here is derived from an EMBL/GenBank/DDBJ whole genome shotgun (WGS) entry which is preliminary data.</text>
</comment>
<accession>X1STD6</accession>
<feature type="region of interest" description="Disordered" evidence="1">
    <location>
        <begin position="24"/>
        <end position="65"/>
    </location>
</feature>
<proteinExistence type="predicted"/>
<feature type="region of interest" description="Disordered" evidence="1">
    <location>
        <begin position="114"/>
        <end position="147"/>
    </location>
</feature>
<dbReference type="EMBL" id="BARW01000932">
    <property type="protein sequence ID" value="GAI71069.1"/>
    <property type="molecule type" value="Genomic_DNA"/>
</dbReference>
<feature type="compositionally biased region" description="Basic and acidic residues" evidence="1">
    <location>
        <begin position="125"/>
        <end position="137"/>
    </location>
</feature>
<sequence length="201" mass="21086">MIQTAEIVPGEVTQAQWDGKFDATTKKIGDMGGPTTQTTDDLPEGTTSKYDTGVPPANLEELPDGATRKAMLDAEKTKLTGIAEGAEVNPADLAALDPTTNTKLVGIEAGAEVNPSDLDGVPDSATRKAMSDTEKTKVAGVEESAKDDQTGAEIRDLIAALGDADRKILITNPETGEFKVIGVHRNAAGNLEYTYDDVPEA</sequence>
<protein>
    <submittedName>
        <fullName evidence="2">Uncharacterized protein</fullName>
    </submittedName>
</protein>
<evidence type="ECO:0000256" key="1">
    <source>
        <dbReference type="SAM" id="MobiDB-lite"/>
    </source>
</evidence>
<feature type="compositionally biased region" description="Polar residues" evidence="1">
    <location>
        <begin position="34"/>
        <end position="50"/>
    </location>
</feature>
<gene>
    <name evidence="2" type="ORF">S12H4_03360</name>
</gene>
<reference evidence="2" key="1">
    <citation type="journal article" date="2014" name="Front. Microbiol.">
        <title>High frequency of phylogenetically diverse reductive dehalogenase-homologous genes in deep subseafloor sedimentary metagenomes.</title>
        <authorList>
            <person name="Kawai M."/>
            <person name="Futagami T."/>
            <person name="Toyoda A."/>
            <person name="Takaki Y."/>
            <person name="Nishi S."/>
            <person name="Hori S."/>
            <person name="Arai W."/>
            <person name="Tsubouchi T."/>
            <person name="Morono Y."/>
            <person name="Uchiyama I."/>
            <person name="Ito T."/>
            <person name="Fujiyama A."/>
            <person name="Inagaki F."/>
            <person name="Takami H."/>
        </authorList>
    </citation>
    <scope>NUCLEOTIDE SEQUENCE</scope>
    <source>
        <strain evidence="2">Expedition CK06-06</strain>
    </source>
</reference>
<dbReference type="AlphaFoldDB" id="X1STD6"/>
<evidence type="ECO:0000313" key="2">
    <source>
        <dbReference type="EMBL" id="GAI71069.1"/>
    </source>
</evidence>
<name>X1STD6_9ZZZZ</name>
<organism evidence="2">
    <name type="scientific">marine sediment metagenome</name>
    <dbReference type="NCBI Taxonomy" id="412755"/>
    <lineage>
        <taxon>unclassified sequences</taxon>
        <taxon>metagenomes</taxon>
        <taxon>ecological metagenomes</taxon>
    </lineage>
</organism>